<evidence type="ECO:0000313" key="2">
    <source>
        <dbReference type="EMBL" id="RHW72914.1"/>
    </source>
</evidence>
<dbReference type="PANTHER" id="PTHR45856:SF25">
    <property type="entry name" value="FUNGAL LIPASE-LIKE DOMAIN-CONTAINING PROTEIN"/>
    <property type="match status" value="1"/>
</dbReference>
<accession>A0A3L6L8B5</accession>
<comment type="caution">
    <text evidence="2">The sequence shown here is derived from an EMBL/GenBank/DDBJ whole genome shotgun (WGS) entry which is preliminary data.</text>
</comment>
<dbReference type="PANTHER" id="PTHR45856">
    <property type="entry name" value="ALPHA/BETA-HYDROLASES SUPERFAMILY PROTEIN"/>
    <property type="match status" value="1"/>
</dbReference>
<reference evidence="2 3" key="1">
    <citation type="submission" date="2018-09" db="EMBL/GenBank/DDBJ databases">
        <title>whole genome sequence of T. equiperdum IVM-t1 strain.</title>
        <authorList>
            <person name="Suganuma K."/>
        </authorList>
    </citation>
    <scope>NUCLEOTIDE SEQUENCE [LARGE SCALE GENOMIC DNA]</scope>
    <source>
        <strain evidence="2 3">IVM-t1</strain>
    </source>
</reference>
<evidence type="ECO:0000313" key="3">
    <source>
        <dbReference type="Proteomes" id="UP000266743"/>
    </source>
</evidence>
<dbReference type="Pfam" id="PF01764">
    <property type="entry name" value="Lipase_3"/>
    <property type="match status" value="1"/>
</dbReference>
<protein>
    <submittedName>
        <fullName evidence="2">Lipase</fullName>
    </submittedName>
</protein>
<evidence type="ECO:0000259" key="1">
    <source>
        <dbReference type="Pfam" id="PF01764"/>
    </source>
</evidence>
<sequence length="368" mass="40740">MSERKGNHMAPPYSSFRNSLSNLAPIVIVCLFSFPVHFKYAFADYSEETALSALNFSKVSYCNADLIRNWTCAACRNESAFVLKGLFENKTEGTLAFAGTSEGKIVVAFRGSLNIANWVDDIKYWGTPYPNASCENCLVHRGFFDAFESLRAQVRQALHELIVSEPNFPVLITGHSLGGALALLTAVDLMSSPPVVPSLQGGNYPSVQLYTFGKPRVGNPAFVQWVKTLFRSGSHESYRAVHRKDIVPHLPPLFMGYVHAPHELWFKYDDPLECLNCSDMDDINFSTGSVGEDYCCSDSLDYPSVADHLMYLGVCTGCACDGPTTASIPGLNISWETRQMLAKDRAYAQRKRPRKSCTVLRAVDKPAD</sequence>
<dbReference type="Gene3D" id="3.40.50.1820">
    <property type="entry name" value="alpha/beta hydrolase"/>
    <property type="match status" value="1"/>
</dbReference>
<name>A0A3L6L8B5_9TRYP</name>
<dbReference type="AlphaFoldDB" id="A0A3L6L8B5"/>
<feature type="domain" description="Fungal lipase-type" evidence="1">
    <location>
        <begin position="106"/>
        <end position="253"/>
    </location>
</feature>
<organism evidence="2 3">
    <name type="scientific">Trypanosoma brucei equiperdum</name>
    <dbReference type="NCBI Taxonomy" id="630700"/>
    <lineage>
        <taxon>Eukaryota</taxon>
        <taxon>Discoba</taxon>
        <taxon>Euglenozoa</taxon>
        <taxon>Kinetoplastea</taxon>
        <taxon>Metakinetoplastina</taxon>
        <taxon>Trypanosomatida</taxon>
        <taxon>Trypanosomatidae</taxon>
        <taxon>Trypanosoma</taxon>
    </lineage>
</organism>
<proteinExistence type="predicted"/>
<dbReference type="InterPro" id="IPR029058">
    <property type="entry name" value="AB_hydrolase_fold"/>
</dbReference>
<dbReference type="SUPFAM" id="SSF53474">
    <property type="entry name" value="alpha/beta-Hydrolases"/>
    <property type="match status" value="1"/>
</dbReference>
<dbReference type="CDD" id="cd00519">
    <property type="entry name" value="Lipase_3"/>
    <property type="match status" value="1"/>
</dbReference>
<dbReference type="Proteomes" id="UP000266743">
    <property type="component" value="Chromosome 4"/>
</dbReference>
<dbReference type="GO" id="GO:0006629">
    <property type="term" value="P:lipid metabolic process"/>
    <property type="evidence" value="ECO:0007669"/>
    <property type="project" value="InterPro"/>
</dbReference>
<dbReference type="InterPro" id="IPR051218">
    <property type="entry name" value="Sec_MonoDiacylglyc_Lipase"/>
</dbReference>
<gene>
    <name evidence="2" type="ORF">DPX39_040043600</name>
</gene>
<dbReference type="EMBL" id="QSBY01000004">
    <property type="protein sequence ID" value="RHW72914.1"/>
    <property type="molecule type" value="Genomic_DNA"/>
</dbReference>
<dbReference type="InterPro" id="IPR002921">
    <property type="entry name" value="Fungal_lipase-type"/>
</dbReference>